<sequence length="222" mass="23946">MGTEVFLTVLSGTSGQAPRLCRAGLALFAAVRLGSLALGARTLWRDEEGDLHCDTASRGCLSACFDAAFPVSPFNLFLLQMASLLTHGTACSCVFRPPSFQGRSGWRRGPSHGKRRLQQLHWHSLLAKAALEGIFLVVFHGLYAHYPSQLHCPPSVSCPDGVLCTIEQANWKDAFNLFVAGASWASLALCLPGLYSAASETFHCASGRGKSQLERPLLMPDI</sequence>
<evidence type="ECO:0000256" key="2">
    <source>
        <dbReference type="ARBA" id="ARBA00022475"/>
    </source>
</evidence>
<dbReference type="Gene3D" id="1.20.1440.80">
    <property type="entry name" value="Gap junction channel protein cysteine-rich domain"/>
    <property type="match status" value="1"/>
</dbReference>
<proteinExistence type="predicted"/>
<dbReference type="InterPro" id="IPR013092">
    <property type="entry name" value="Connexin_N"/>
</dbReference>
<evidence type="ECO:0000259" key="6">
    <source>
        <dbReference type="SMART" id="SM00037"/>
    </source>
</evidence>
<protein>
    <submittedName>
        <fullName evidence="7">Gap junction beta-5 protein-like</fullName>
    </submittedName>
</protein>
<keyword evidence="4" id="KW-1133">Transmembrane helix</keyword>
<comment type="subcellular location">
    <subcellularLocation>
        <location evidence="1">Cell membrane</location>
        <topology evidence="1">Multi-pass membrane protein</topology>
    </subcellularLocation>
</comment>
<evidence type="ECO:0000313" key="7">
    <source>
        <dbReference type="EMBL" id="CAI5799063.1"/>
    </source>
</evidence>
<reference evidence="7" key="1">
    <citation type="submission" date="2022-12" db="EMBL/GenBank/DDBJ databases">
        <authorList>
            <person name="Alioto T."/>
            <person name="Alioto T."/>
            <person name="Gomez Garrido J."/>
        </authorList>
    </citation>
    <scope>NUCLEOTIDE SEQUENCE</scope>
</reference>
<name>A0AA35LNG9_9SAUR</name>
<evidence type="ECO:0000256" key="3">
    <source>
        <dbReference type="ARBA" id="ARBA00022692"/>
    </source>
</evidence>
<keyword evidence="8" id="KW-1185">Reference proteome</keyword>
<evidence type="ECO:0000313" key="8">
    <source>
        <dbReference type="Proteomes" id="UP001178461"/>
    </source>
</evidence>
<evidence type="ECO:0000256" key="5">
    <source>
        <dbReference type="ARBA" id="ARBA00023136"/>
    </source>
</evidence>
<evidence type="ECO:0000256" key="4">
    <source>
        <dbReference type="ARBA" id="ARBA00022989"/>
    </source>
</evidence>
<keyword evidence="2" id="KW-1003">Cell membrane</keyword>
<keyword evidence="3" id="KW-0812">Transmembrane</keyword>
<dbReference type="PANTHER" id="PTHR11984">
    <property type="entry name" value="CONNEXIN"/>
    <property type="match status" value="1"/>
</dbReference>
<dbReference type="Pfam" id="PF00029">
    <property type="entry name" value="Connexin"/>
    <property type="match status" value="1"/>
</dbReference>
<dbReference type="GO" id="GO:0005243">
    <property type="term" value="F:gap junction channel activity"/>
    <property type="evidence" value="ECO:0007669"/>
    <property type="project" value="TreeGrafter"/>
</dbReference>
<dbReference type="InterPro" id="IPR000500">
    <property type="entry name" value="Connexin"/>
</dbReference>
<dbReference type="Proteomes" id="UP001178461">
    <property type="component" value="Chromosome 18"/>
</dbReference>
<keyword evidence="5" id="KW-0472">Membrane</keyword>
<dbReference type="PANTHER" id="PTHR11984:SF53">
    <property type="entry name" value="GAP JUNCTION PROTEIN"/>
    <property type="match status" value="1"/>
</dbReference>
<evidence type="ECO:0000256" key="1">
    <source>
        <dbReference type="ARBA" id="ARBA00004651"/>
    </source>
</evidence>
<accession>A0AA35LNG9</accession>
<dbReference type="SMART" id="SM00037">
    <property type="entry name" value="CNX"/>
    <property type="match status" value="1"/>
</dbReference>
<organism evidence="7 8">
    <name type="scientific">Podarcis lilfordi</name>
    <name type="common">Lilford's wall lizard</name>
    <dbReference type="NCBI Taxonomy" id="74358"/>
    <lineage>
        <taxon>Eukaryota</taxon>
        <taxon>Metazoa</taxon>
        <taxon>Chordata</taxon>
        <taxon>Craniata</taxon>
        <taxon>Vertebrata</taxon>
        <taxon>Euteleostomi</taxon>
        <taxon>Lepidosauria</taxon>
        <taxon>Squamata</taxon>
        <taxon>Bifurcata</taxon>
        <taxon>Unidentata</taxon>
        <taxon>Episquamata</taxon>
        <taxon>Laterata</taxon>
        <taxon>Lacertibaenia</taxon>
        <taxon>Lacertidae</taxon>
        <taxon>Podarcis</taxon>
    </lineage>
</organism>
<gene>
    <name evidence="7" type="ORF">PODLI_1B031595</name>
</gene>
<dbReference type="PRINTS" id="PR00206">
    <property type="entry name" value="CONNEXIN"/>
</dbReference>
<dbReference type="GO" id="GO:0007267">
    <property type="term" value="P:cell-cell signaling"/>
    <property type="evidence" value="ECO:0007669"/>
    <property type="project" value="TreeGrafter"/>
</dbReference>
<dbReference type="InterPro" id="IPR038359">
    <property type="entry name" value="Connexin_N_sf"/>
</dbReference>
<feature type="domain" description="Connexin N-terminal" evidence="6">
    <location>
        <begin position="42"/>
        <end position="75"/>
    </location>
</feature>
<dbReference type="AlphaFoldDB" id="A0AA35LNG9"/>
<dbReference type="EMBL" id="OX395144">
    <property type="protein sequence ID" value="CAI5799063.1"/>
    <property type="molecule type" value="Genomic_DNA"/>
</dbReference>
<dbReference type="GO" id="GO:0005922">
    <property type="term" value="C:connexin complex"/>
    <property type="evidence" value="ECO:0007669"/>
    <property type="project" value="InterPro"/>
</dbReference>